<dbReference type="Pfam" id="PF07690">
    <property type="entry name" value="MFS_1"/>
    <property type="match status" value="1"/>
</dbReference>
<keyword evidence="5 6" id="KW-0472">Membrane</keyword>
<feature type="transmembrane region" description="Helical" evidence="6">
    <location>
        <begin position="248"/>
        <end position="266"/>
    </location>
</feature>
<dbReference type="Gene3D" id="1.20.1250.20">
    <property type="entry name" value="MFS general substrate transporter like domains"/>
    <property type="match status" value="1"/>
</dbReference>
<feature type="transmembrane region" description="Helical" evidence="6">
    <location>
        <begin position="166"/>
        <end position="186"/>
    </location>
</feature>
<feature type="domain" description="Major facilitator superfamily (MFS) profile" evidence="7">
    <location>
        <begin position="3"/>
        <end position="397"/>
    </location>
</feature>
<keyword evidence="3 6" id="KW-0812">Transmembrane</keyword>
<evidence type="ECO:0000256" key="4">
    <source>
        <dbReference type="ARBA" id="ARBA00022989"/>
    </source>
</evidence>
<dbReference type="InterPro" id="IPR011701">
    <property type="entry name" value="MFS"/>
</dbReference>
<evidence type="ECO:0000259" key="7">
    <source>
        <dbReference type="PROSITE" id="PS50850"/>
    </source>
</evidence>
<evidence type="ECO:0000256" key="1">
    <source>
        <dbReference type="ARBA" id="ARBA00004651"/>
    </source>
</evidence>
<feature type="transmembrane region" description="Helical" evidence="6">
    <location>
        <begin position="129"/>
        <end position="146"/>
    </location>
</feature>
<keyword evidence="2" id="KW-1003">Cell membrane</keyword>
<feature type="transmembrane region" description="Helical" evidence="6">
    <location>
        <begin position="370"/>
        <end position="398"/>
    </location>
</feature>
<dbReference type="AlphaFoldDB" id="A0A176Z9Z9"/>
<organism evidence="8 9">
    <name type="scientific">Bradyrhizobium centrolobii</name>
    <dbReference type="NCBI Taxonomy" id="1505087"/>
    <lineage>
        <taxon>Bacteria</taxon>
        <taxon>Pseudomonadati</taxon>
        <taxon>Pseudomonadota</taxon>
        <taxon>Alphaproteobacteria</taxon>
        <taxon>Hyphomicrobiales</taxon>
        <taxon>Nitrobacteraceae</taxon>
        <taxon>Bradyrhizobium</taxon>
    </lineage>
</organism>
<evidence type="ECO:0000256" key="6">
    <source>
        <dbReference type="SAM" id="Phobius"/>
    </source>
</evidence>
<dbReference type="GO" id="GO:0005886">
    <property type="term" value="C:plasma membrane"/>
    <property type="evidence" value="ECO:0007669"/>
    <property type="project" value="UniProtKB-SubCell"/>
</dbReference>
<evidence type="ECO:0000256" key="3">
    <source>
        <dbReference type="ARBA" id="ARBA00022692"/>
    </source>
</evidence>
<feature type="transmembrane region" description="Helical" evidence="6">
    <location>
        <begin position="42"/>
        <end position="62"/>
    </location>
</feature>
<evidence type="ECO:0000313" key="8">
    <source>
        <dbReference type="EMBL" id="OAF16596.1"/>
    </source>
</evidence>
<proteinExistence type="predicted"/>
<dbReference type="InterPro" id="IPR050189">
    <property type="entry name" value="MFS_Efflux_Transporters"/>
</dbReference>
<dbReference type="PANTHER" id="PTHR43124">
    <property type="entry name" value="PURINE EFFLUX PUMP PBUE"/>
    <property type="match status" value="1"/>
</dbReference>
<comment type="subcellular location">
    <subcellularLocation>
        <location evidence="1">Cell membrane</location>
        <topology evidence="1">Multi-pass membrane protein</topology>
    </subcellularLocation>
</comment>
<feature type="transmembrane region" description="Helical" evidence="6">
    <location>
        <begin position="339"/>
        <end position="358"/>
    </location>
</feature>
<dbReference type="SUPFAM" id="SSF103473">
    <property type="entry name" value="MFS general substrate transporter"/>
    <property type="match status" value="1"/>
</dbReference>
<name>A0A176Z9Z9_9BRAD</name>
<dbReference type="PROSITE" id="PS50850">
    <property type="entry name" value="MFS"/>
    <property type="match status" value="1"/>
</dbReference>
<dbReference type="InterPro" id="IPR020846">
    <property type="entry name" value="MFS_dom"/>
</dbReference>
<dbReference type="EMBL" id="LUUB01000013">
    <property type="protein sequence ID" value="OAF16596.1"/>
    <property type="molecule type" value="Genomic_DNA"/>
</dbReference>
<feature type="transmembrane region" description="Helical" evidence="6">
    <location>
        <begin position="207"/>
        <end position="228"/>
    </location>
</feature>
<dbReference type="STRING" id="1505087.AYJ54_05355"/>
<feature type="transmembrane region" description="Helical" evidence="6">
    <location>
        <begin position="99"/>
        <end position="117"/>
    </location>
</feature>
<dbReference type="GO" id="GO:0022857">
    <property type="term" value="F:transmembrane transporter activity"/>
    <property type="evidence" value="ECO:0007669"/>
    <property type="project" value="InterPro"/>
</dbReference>
<sequence length="438" mass="47617">MLRLIACVFLPFAAGYYLSYVFRTINTVISGQLSSDLGLDAANLGLLTSVYFLVFAGAQLPVGTLLDRFGPRRVQSVLLLIAGCGAALFGAATGLVELLIARALIGLGVSGAALSGMKAIVTWFPRERVALINGYMITLGALGAVTATTPAEWLLEYTGWRQLFEILALATFAAALLIFWAVPEAMRPQETRLSPLKLRAIYTDRRFWRIAPLSASCVGSAWSLQALWAAPWLKDVEGLTRESLITQLFIMALGVCAGALLLGTLADRLRRRGIGSEGLFVAVTVLFMGAELALVFRVPLPSQLSWLVISVVGAATVLSYAIIAEYFPREFAARANAGLNVVHFGWCFVVQYGTGLILEQWSTQNGHYPAIAYQVAFAFAVAVQCLALAWFLMPWLGILGRWSVKRSRSTPTIDPSLIEALMPPPETAVHQVEEEDEW</sequence>
<feature type="transmembrane region" description="Helical" evidence="6">
    <location>
        <begin position="74"/>
        <end position="93"/>
    </location>
</feature>
<feature type="transmembrane region" description="Helical" evidence="6">
    <location>
        <begin position="278"/>
        <end position="298"/>
    </location>
</feature>
<accession>A0A176Z9Z9</accession>
<protein>
    <submittedName>
        <fullName evidence="8">Arabinose ABC transporter permease</fullName>
    </submittedName>
</protein>
<dbReference type="InterPro" id="IPR036259">
    <property type="entry name" value="MFS_trans_sf"/>
</dbReference>
<keyword evidence="4 6" id="KW-1133">Transmembrane helix</keyword>
<evidence type="ECO:0000256" key="2">
    <source>
        <dbReference type="ARBA" id="ARBA00022475"/>
    </source>
</evidence>
<gene>
    <name evidence="8" type="ORF">AYJ54_05355</name>
</gene>
<feature type="transmembrane region" description="Helical" evidence="6">
    <location>
        <begin position="304"/>
        <end position="327"/>
    </location>
</feature>
<evidence type="ECO:0000313" key="9">
    <source>
        <dbReference type="Proteomes" id="UP000076959"/>
    </source>
</evidence>
<dbReference type="Proteomes" id="UP000076959">
    <property type="component" value="Unassembled WGS sequence"/>
</dbReference>
<comment type="caution">
    <text evidence="8">The sequence shown here is derived from an EMBL/GenBank/DDBJ whole genome shotgun (WGS) entry which is preliminary data.</text>
</comment>
<evidence type="ECO:0000256" key="5">
    <source>
        <dbReference type="ARBA" id="ARBA00023136"/>
    </source>
</evidence>
<reference evidence="8 9" key="1">
    <citation type="submission" date="2016-03" db="EMBL/GenBank/DDBJ databases">
        <title>Draft Genome Sequence of the Strain BR 10245 (Bradyrhizobium sp.) isolated from nodules of Centrolobium paraense.</title>
        <authorList>
            <person name="Simoes-Araujo J.L.Sr."/>
            <person name="Barauna A.C."/>
            <person name="Silva K."/>
            <person name="Zilli J.E."/>
        </authorList>
    </citation>
    <scope>NUCLEOTIDE SEQUENCE [LARGE SCALE GENOMIC DNA]</scope>
    <source>
        <strain evidence="8 9">BR 10245</strain>
    </source>
</reference>
<keyword evidence="9" id="KW-1185">Reference proteome</keyword>
<dbReference type="PANTHER" id="PTHR43124:SF3">
    <property type="entry name" value="CHLORAMPHENICOL EFFLUX PUMP RV0191"/>
    <property type="match status" value="1"/>
</dbReference>